<dbReference type="Proteomes" id="UP000005631">
    <property type="component" value="Chromosome"/>
</dbReference>
<dbReference type="Pfam" id="PF13585">
    <property type="entry name" value="CHU_C"/>
    <property type="match status" value="1"/>
</dbReference>
<dbReference type="SMART" id="SM00089">
    <property type="entry name" value="PKD"/>
    <property type="match status" value="2"/>
</dbReference>
<dbReference type="InterPro" id="IPR026341">
    <property type="entry name" value="T9SS_type_B"/>
</dbReference>
<dbReference type="HOGENOM" id="CLU_567234_0_0_10"/>
<dbReference type="CDD" id="cd00146">
    <property type="entry name" value="PKD"/>
    <property type="match status" value="1"/>
</dbReference>
<dbReference type="EMBL" id="CP003156">
    <property type="protein sequence ID" value="AEV33974.1"/>
    <property type="molecule type" value="Genomic_DNA"/>
</dbReference>
<evidence type="ECO:0000259" key="1">
    <source>
        <dbReference type="PROSITE" id="PS50093"/>
    </source>
</evidence>
<name>G8R2G2_OWEHD</name>
<dbReference type="PROSITE" id="PS50093">
    <property type="entry name" value="PKD"/>
    <property type="match status" value="1"/>
</dbReference>
<dbReference type="NCBIfam" id="TIGR04131">
    <property type="entry name" value="Bac_Flav_CTERM"/>
    <property type="match status" value="1"/>
</dbReference>
<dbReference type="InterPro" id="IPR022409">
    <property type="entry name" value="PKD/Chitinase_dom"/>
</dbReference>
<protein>
    <recommendedName>
        <fullName evidence="1">PKD domain-containing protein</fullName>
    </recommendedName>
</protein>
<reference evidence="2 3" key="1">
    <citation type="journal article" date="2012" name="Stand. Genomic Sci.">
        <title>Genome sequence of the orange-pigmented seawater bacterium Owenweeksia hongkongensis type strain (UST20020801(T)).</title>
        <authorList>
            <person name="Riedel T."/>
            <person name="Held B."/>
            <person name="Nolan M."/>
            <person name="Lucas S."/>
            <person name="Lapidus A."/>
            <person name="Tice H."/>
            <person name="Del Rio T.G."/>
            <person name="Cheng J.F."/>
            <person name="Han C."/>
            <person name="Tapia R."/>
            <person name="Goodwin L.A."/>
            <person name="Pitluck S."/>
            <person name="Liolios K."/>
            <person name="Mavromatis K."/>
            <person name="Pagani I."/>
            <person name="Ivanova N."/>
            <person name="Mikhailova N."/>
            <person name="Pati A."/>
            <person name="Chen A."/>
            <person name="Palaniappan K."/>
            <person name="Rohde M."/>
            <person name="Tindall B.J."/>
            <person name="Detter J.C."/>
            <person name="Goker M."/>
            <person name="Woyke T."/>
            <person name="Bristow J."/>
            <person name="Eisen J.A."/>
            <person name="Markowitz V."/>
            <person name="Hugenholtz P."/>
            <person name="Klenk H.P."/>
            <person name="Kyrpides N.C."/>
        </authorList>
    </citation>
    <scope>NUCLEOTIDE SEQUENCE</scope>
    <source>
        <strain evidence="3">DSM 17368 / JCM 12287 / NRRL B-23963</strain>
    </source>
</reference>
<dbReference type="AlphaFoldDB" id="G8R2G2"/>
<organism evidence="2 3">
    <name type="scientific">Owenweeksia hongkongensis (strain DSM 17368 / CIP 108786 / JCM 12287 / NRRL B-23963 / UST20020801)</name>
    <dbReference type="NCBI Taxonomy" id="926562"/>
    <lineage>
        <taxon>Bacteria</taxon>
        <taxon>Pseudomonadati</taxon>
        <taxon>Bacteroidota</taxon>
        <taxon>Flavobacteriia</taxon>
        <taxon>Flavobacteriales</taxon>
        <taxon>Owenweeksiaceae</taxon>
        <taxon>Owenweeksia</taxon>
    </lineage>
</organism>
<evidence type="ECO:0000313" key="2">
    <source>
        <dbReference type="EMBL" id="AEV33974.1"/>
    </source>
</evidence>
<gene>
    <name evidence="2" type="ordered locus">Oweho_3019</name>
</gene>
<dbReference type="InterPro" id="IPR035986">
    <property type="entry name" value="PKD_dom_sf"/>
</dbReference>
<dbReference type="STRING" id="926562.Oweho_3019"/>
<accession>G8R2G2</accession>
<dbReference type="InterPro" id="IPR000601">
    <property type="entry name" value="PKD_dom"/>
</dbReference>
<feature type="domain" description="PKD" evidence="1">
    <location>
        <begin position="259"/>
        <end position="298"/>
    </location>
</feature>
<dbReference type="Gene3D" id="2.60.40.10">
    <property type="entry name" value="Immunoglobulins"/>
    <property type="match status" value="2"/>
</dbReference>
<proteinExistence type="predicted"/>
<dbReference type="eggNOG" id="COG3291">
    <property type="taxonomic scope" value="Bacteria"/>
</dbReference>
<dbReference type="SUPFAM" id="SSF49299">
    <property type="entry name" value="PKD domain"/>
    <property type="match status" value="1"/>
</dbReference>
<keyword evidence="3" id="KW-1185">Reference proteome</keyword>
<dbReference type="OrthoDB" id="1236981at2"/>
<dbReference type="RefSeq" id="WP_014203321.1">
    <property type="nucleotide sequence ID" value="NC_016599.1"/>
</dbReference>
<dbReference type="KEGG" id="oho:Oweho_3019"/>
<evidence type="ECO:0000313" key="3">
    <source>
        <dbReference type="Proteomes" id="UP000005631"/>
    </source>
</evidence>
<dbReference type="InterPro" id="IPR013783">
    <property type="entry name" value="Ig-like_fold"/>
</dbReference>
<sequence>MIFWGGQETFEQVKPDNVGDTLFMAAQIQDNYPNLYSIMPVEDSTAVYINGQLLDIRDRSYQVDTCWAGDVVITANKPVQVMLTRSAPGIVDTNSPNSSLLSPFTINLAGSNELIKRSVLKPFGGDYGMTYVVALFTPTASTADFTVNGQPLPAGSWQAYATRPGWSHAQIEISDKTHILESTGEGFVGYHYSYMKKTPNYYYMPSYGYCLVESKPVPQDSLSFYIKREEGEKVKFEDFDSPVCVGEQLLVYPPAARHVSWQWSFDDGQDTVQVINEKQGAGFSHSYTIPGTYWIYVNDTAGCSPPDSVKVEVVDSPVADFDYTSQMTCDGLEVQFVNKSQGATKYEWQLPDGEVSNDESPVFLVENSDDLTVSLSVENDAGCSNEIAKNVKPDTQGLNELIVPNVFTPNGDGINDCFYVSGKEGFAECFDLSIYNRWGERVFESTNPEDCWTGEEHSDGTYFYVLRIGKEEFKGHLLLNR</sequence>